<dbReference type="PROSITE" id="PS50088">
    <property type="entry name" value="ANK_REPEAT"/>
    <property type="match status" value="21"/>
</dbReference>
<evidence type="ECO:0000256" key="3">
    <source>
        <dbReference type="PROSITE-ProRule" id="PRU00023"/>
    </source>
</evidence>
<dbReference type="GO" id="GO:0003824">
    <property type="term" value="F:catalytic activity"/>
    <property type="evidence" value="ECO:0007669"/>
    <property type="project" value="InterPro"/>
</dbReference>
<name>A0A7C8QQS6_ORBOL</name>
<evidence type="ECO:0000256" key="2">
    <source>
        <dbReference type="ARBA" id="ARBA00023043"/>
    </source>
</evidence>
<dbReference type="SUPFAM" id="SSF48403">
    <property type="entry name" value="Ankyrin repeat"/>
    <property type="match status" value="4"/>
</dbReference>
<dbReference type="InterPro" id="IPR002110">
    <property type="entry name" value="Ankyrin_rpt"/>
</dbReference>
<dbReference type="InterPro" id="IPR035994">
    <property type="entry name" value="Nucleoside_phosphorylase_sf"/>
</dbReference>
<dbReference type="InterPro" id="IPR056884">
    <property type="entry name" value="NPHP3-like_N"/>
</dbReference>
<feature type="repeat" description="ANK" evidence="3">
    <location>
        <begin position="1167"/>
        <end position="1191"/>
    </location>
</feature>
<feature type="repeat" description="ANK" evidence="3">
    <location>
        <begin position="1600"/>
        <end position="1632"/>
    </location>
</feature>
<evidence type="ECO:0000256" key="1">
    <source>
        <dbReference type="ARBA" id="ARBA00022737"/>
    </source>
</evidence>
<feature type="repeat" description="ANK" evidence="3">
    <location>
        <begin position="1840"/>
        <end position="1874"/>
    </location>
</feature>
<dbReference type="InterPro" id="IPR051165">
    <property type="entry name" value="Multifunctional_ANK_Repeat"/>
</dbReference>
<dbReference type="InterPro" id="IPR036770">
    <property type="entry name" value="Ankyrin_rpt-contain_sf"/>
</dbReference>
<accession>A0A7C8QQS6</accession>
<feature type="domain" description="GPI inositol-deacylase winged helix" evidence="5">
    <location>
        <begin position="532"/>
        <end position="617"/>
    </location>
</feature>
<evidence type="ECO:0000313" key="7">
    <source>
        <dbReference type="EMBL" id="KAF3220521.1"/>
    </source>
</evidence>
<dbReference type="Proteomes" id="UP000483672">
    <property type="component" value="Unassembled WGS sequence"/>
</dbReference>
<feature type="region of interest" description="Disordered" evidence="4">
    <location>
        <begin position="1114"/>
        <end position="1134"/>
    </location>
</feature>
<feature type="repeat" description="ANK" evidence="3">
    <location>
        <begin position="1261"/>
        <end position="1285"/>
    </location>
</feature>
<feature type="repeat" description="ANK" evidence="3">
    <location>
        <begin position="1566"/>
        <end position="1588"/>
    </location>
</feature>
<gene>
    <name evidence="7" type="ORF">TWF191_007420</name>
</gene>
<feature type="compositionally biased region" description="Acidic residues" evidence="4">
    <location>
        <begin position="2004"/>
        <end position="2021"/>
    </location>
</feature>
<feature type="repeat" description="ANK" evidence="3">
    <location>
        <begin position="1703"/>
        <end position="1735"/>
    </location>
</feature>
<evidence type="ECO:0000259" key="6">
    <source>
        <dbReference type="Pfam" id="PF24883"/>
    </source>
</evidence>
<dbReference type="PRINTS" id="PR01415">
    <property type="entry name" value="ANKYRIN"/>
</dbReference>
<evidence type="ECO:0000259" key="5">
    <source>
        <dbReference type="Pfam" id="PF22939"/>
    </source>
</evidence>
<proteinExistence type="predicted"/>
<dbReference type="PANTHER" id="PTHR24123:SF33">
    <property type="entry name" value="PROTEIN HOS4"/>
    <property type="match status" value="1"/>
</dbReference>
<dbReference type="Pfam" id="PF12796">
    <property type="entry name" value="Ank_2"/>
    <property type="match status" value="8"/>
</dbReference>
<dbReference type="GO" id="GO:0009116">
    <property type="term" value="P:nucleoside metabolic process"/>
    <property type="evidence" value="ECO:0007669"/>
    <property type="project" value="InterPro"/>
</dbReference>
<protein>
    <submittedName>
        <fullName evidence="7">Uncharacterized protein</fullName>
    </submittedName>
</protein>
<reference evidence="7 8" key="1">
    <citation type="submission" date="2019-06" db="EMBL/GenBank/DDBJ databases">
        <authorList>
            <person name="Palmer J.M."/>
        </authorList>
    </citation>
    <scope>NUCLEOTIDE SEQUENCE [LARGE SCALE GENOMIC DNA]</scope>
    <source>
        <strain evidence="7 8">TWF191</strain>
    </source>
</reference>
<evidence type="ECO:0000256" key="4">
    <source>
        <dbReference type="SAM" id="MobiDB-lite"/>
    </source>
</evidence>
<dbReference type="Pfam" id="PF22939">
    <property type="entry name" value="WHD_GPIID"/>
    <property type="match status" value="1"/>
</dbReference>
<feature type="compositionally biased region" description="Basic and acidic residues" evidence="4">
    <location>
        <begin position="1122"/>
        <end position="1133"/>
    </location>
</feature>
<feature type="domain" description="Nephrocystin 3-like N-terminal" evidence="6">
    <location>
        <begin position="318"/>
        <end position="415"/>
    </location>
</feature>
<feature type="repeat" description="ANK" evidence="3">
    <location>
        <begin position="1048"/>
        <end position="1080"/>
    </location>
</feature>
<feature type="repeat" description="ANK" evidence="3">
    <location>
        <begin position="792"/>
        <end position="824"/>
    </location>
</feature>
<dbReference type="Pfam" id="PF24883">
    <property type="entry name" value="NPHP3_N"/>
    <property type="match status" value="1"/>
</dbReference>
<feature type="repeat" description="ANK" evidence="3">
    <location>
        <begin position="1910"/>
        <end position="1942"/>
    </location>
</feature>
<organism evidence="7 8">
    <name type="scientific">Orbilia oligospora</name>
    <name type="common">Nematode-trapping fungus</name>
    <name type="synonym">Arthrobotrys oligospora</name>
    <dbReference type="NCBI Taxonomy" id="2813651"/>
    <lineage>
        <taxon>Eukaryota</taxon>
        <taxon>Fungi</taxon>
        <taxon>Dikarya</taxon>
        <taxon>Ascomycota</taxon>
        <taxon>Pezizomycotina</taxon>
        <taxon>Orbiliomycetes</taxon>
        <taxon>Orbiliales</taxon>
        <taxon>Orbiliaceae</taxon>
        <taxon>Orbilia</taxon>
    </lineage>
</organism>
<dbReference type="EMBL" id="WIPF01000046">
    <property type="protein sequence ID" value="KAF3220521.1"/>
    <property type="molecule type" value="Genomic_DNA"/>
</dbReference>
<feature type="repeat" description="ANK" evidence="3">
    <location>
        <begin position="759"/>
        <end position="791"/>
    </location>
</feature>
<feature type="compositionally biased region" description="Polar residues" evidence="4">
    <location>
        <begin position="11"/>
        <end position="22"/>
    </location>
</feature>
<dbReference type="Gene3D" id="1.25.40.20">
    <property type="entry name" value="Ankyrin repeat-containing domain"/>
    <property type="match status" value="8"/>
</dbReference>
<feature type="repeat" description="ANK" evidence="3">
    <location>
        <begin position="1875"/>
        <end position="1909"/>
    </location>
</feature>
<feature type="repeat" description="ANK" evidence="3">
    <location>
        <begin position="1740"/>
        <end position="1772"/>
    </location>
</feature>
<feature type="repeat" description="ANK" evidence="3">
    <location>
        <begin position="1226"/>
        <end position="1247"/>
    </location>
</feature>
<feature type="repeat" description="ANK" evidence="3">
    <location>
        <begin position="1808"/>
        <end position="1840"/>
    </location>
</feature>
<sequence length="2051" mass="224541">MLEREGEPNGQRDTTGAKSGENPSNLVAFSYSDYTVGWVCALPKEQTAATAMLDEIHSDLPKPPEDDNIYTLGVVSKHKVVIACLPKGTYGTNAAARVATAMVRTFPSIKFGLMVGIGGGNPVNDVRLGDVVVSTPTGEYPGVIQWDFGKVEEGGGFKRIGSLNNPPSALRAALGKLESSHGMNGTKIPEYLDDLAQRWPRLVSKYIKSDSHVDPLLLPLNDKKPQSSENSIWLVIFLLLHKAVVGLFYWLSGRGVVGTPEEGATAKGVHGNHSQLQVREMRVHYGLIASGNSVIKSAEHRDMLNEKFGGKLFQAGTKGQRVDQLLSNIIKQLSQNWGALPEVIKKLRKKHEKERSEPSLAELSETLQSIVALYARVFIAIDALDECGGMSWARLLEEMFDLQTKHSINLITTSRFIPEIIKKFETFPSLEIRASNDDIENYLGGCFDGSQMELEFSSVILSNQNLREEIKRVITDFADGMFLLAQLYVRTFEGKMTVKEVKIALKEIQERQQVSTEVSKLKLLEEAYDKTMERIKKKTEFSEVAKNALQWIVYSRRPLTVLELQHALGIEIGKDEMDHENIPNIEDVVSVCAGLVVVDKERNIIRLVHYTTQEYFKQSKGHGFPDAETYIAKACIGYLSYRSFESGWCQSRDKYRKRLERNPLYDYTARNWGYHMQKSSGLDSRVIEFLEDGAKIQSSAQAMMSTDTSWTNLEYTAFYEPGESLTGLKGLHLAVFFGLENATSEMILRAHNLNLTDGLRRTPLSWAAGNGQTAIGELLVKSGAEVDFSDIDGRTPLFWAAAGGHLSMIELLIRNGANVNATDIFGVTALHIAARRSYLRVISFLLDNGADGDMRDICGGTSLAWAISTENNAATRLLLGTCTNLDCIYIPFGPRRALTRLGEELPGYGVYRDLQPSRSRSIPKGFQVRVRSRAESFLAEFDPTTRRQKEFYYDMPCSGYDDSTPQDRGIFGKLDLDNTECLLRRAVVNGDETVVRILMVKGSRPDLEYQKGLTPLSEAVKRRNQSIFELLVVGFKGTWAKIDLKNKFGRSYLSIAAEDGSEIIVELLLKMGINVESKDETGLTPLCWAAKEGHGKIVRVLLTQPGIEPDVVVRGSGSRFQSRGDKEGVDHRGRTPLSYAAEGGYADVVKLLLETGRVDPDPVRPRAGRTPLSYAAAGGHLAVVELLLGTGRVDPDSMYMASGASRIRAPLSYGSEYLYNPIPSITDRTPLSYAAEHGHVDVVEFLLGREGVDPDFAALSTGQTPLSYAAENGHIGVVDLLLATGRVNPDSRATSFHFAGRTPLSFASEKGYEAVVQCLLSRNADPYSRSKPYINTYRYWDPELVNGGRTPISYATTPGNEIILKLLLEKAKAEASLEVDSGRGSLYSADGQKATAAVIGPSRLARGANRGKGFSDDERGSRAGDLWEDEVYFRLEQCVKLDSELRGFTRAYEGREMRQVLERLVDTDLGDGIKQALLYCACRWGHEGIVEKLLDGGLGANFEIRLGRVESYRFTAGLFSDVEPSSWRGPPSYWRTPLLYAAEGGYERIVGRLLKAGAEANVEDNDGLTPLSYAVKGGHEAVVRLLLDVHKTSGSLYDLKGKTPLTYAAKRGNVVIMKLLLERGFDPDPGDPEFDDKTPLASAVKNGHGEVVKLLLEDSRVNRNKVSGREKRTPLSYAAEKGYTKILEMLLDSDTIDPESRSKRRSALFWAVDNGHEKIVKALLASGADYSTTSPHRLFEDTTVLSLAALNGDVPVVKLLLENGADPNIQSKNGDTALSIAVDWGSEEQYTLVKLLLDSGADPNSVSGSGTVLALAALQGTEPTINLLLDRGADPNYASCGKTALASAASRFNGAEAVVKLLLDRGADPNSVSKDGRAALVSAVSTAYEAELVIKLLLDRGADPNYVSEDGTTALELAVTTGAESVVKLLLDGGANPNSISSDGSTVLALAGSRGFDSIVGLLLDRNADPETKSRDGSTALSRAIQFRHKSTANLLRAAMQLDLESEDSDTESDTESDMESEVDRDTESDSGGPEISGSNVEVEWLDIFDI</sequence>
<feature type="repeat" description="ANK" evidence="3">
    <location>
        <begin position="1635"/>
        <end position="1657"/>
    </location>
</feature>
<dbReference type="InterPro" id="IPR054471">
    <property type="entry name" value="GPIID_WHD"/>
</dbReference>
<feature type="repeat" description="ANK" evidence="3">
    <location>
        <begin position="1943"/>
        <end position="1975"/>
    </location>
</feature>
<dbReference type="SUPFAM" id="SSF53167">
    <property type="entry name" value="Purine and uridine phosphorylases"/>
    <property type="match status" value="1"/>
</dbReference>
<dbReference type="SMART" id="SM00248">
    <property type="entry name" value="ANK"/>
    <property type="match status" value="29"/>
</dbReference>
<dbReference type="PANTHER" id="PTHR24123">
    <property type="entry name" value="ANKYRIN REPEAT-CONTAINING"/>
    <property type="match status" value="1"/>
</dbReference>
<keyword evidence="1" id="KW-0677">Repeat</keyword>
<feature type="region of interest" description="Disordered" evidence="4">
    <location>
        <begin position="2004"/>
        <end position="2040"/>
    </location>
</feature>
<feature type="repeat" description="ANK" evidence="3">
    <location>
        <begin position="1299"/>
        <end position="1331"/>
    </location>
</feature>
<feature type="repeat" description="ANK" evidence="3">
    <location>
        <begin position="1773"/>
        <end position="1808"/>
    </location>
</feature>
<feature type="region of interest" description="Disordered" evidence="4">
    <location>
        <begin position="1"/>
        <end position="22"/>
    </location>
</feature>
<feature type="repeat" description="ANK" evidence="3">
    <location>
        <begin position="1533"/>
        <end position="1565"/>
    </location>
</feature>
<dbReference type="Pfam" id="PF00023">
    <property type="entry name" value="Ank"/>
    <property type="match status" value="2"/>
</dbReference>
<evidence type="ECO:0000313" key="8">
    <source>
        <dbReference type="Proteomes" id="UP000483672"/>
    </source>
</evidence>
<dbReference type="PROSITE" id="PS50297">
    <property type="entry name" value="ANK_REP_REGION"/>
    <property type="match status" value="19"/>
</dbReference>
<comment type="caution">
    <text evidence="7">The sequence shown here is derived from an EMBL/GenBank/DDBJ whole genome shotgun (WGS) entry which is preliminary data.</text>
</comment>
<feature type="repeat" description="ANK" evidence="3">
    <location>
        <begin position="1132"/>
        <end position="1156"/>
    </location>
</feature>
<feature type="repeat" description="ANK" evidence="3">
    <location>
        <begin position="825"/>
        <end position="857"/>
    </location>
</feature>
<keyword evidence="2 3" id="KW-0040">ANK repeat</keyword>
<dbReference type="Gene3D" id="3.40.50.1580">
    <property type="entry name" value="Nucleoside phosphorylase domain"/>
    <property type="match status" value="1"/>
</dbReference>